<name>A0ABV3YIU0_9ACTN</name>
<feature type="domain" description="SecA family profile" evidence="17">
    <location>
        <begin position="1"/>
        <end position="614"/>
    </location>
</feature>
<organism evidence="18 19">
    <name type="scientific">Dietzia cinnamea</name>
    <dbReference type="NCBI Taxonomy" id="321318"/>
    <lineage>
        <taxon>Bacteria</taxon>
        <taxon>Bacillati</taxon>
        <taxon>Actinomycetota</taxon>
        <taxon>Actinomycetes</taxon>
        <taxon>Mycobacteriales</taxon>
        <taxon>Dietziaceae</taxon>
        <taxon>Dietzia</taxon>
    </lineage>
</organism>
<evidence type="ECO:0000256" key="7">
    <source>
        <dbReference type="ARBA" id="ARBA00022840"/>
    </source>
</evidence>
<dbReference type="SUPFAM" id="SSF81767">
    <property type="entry name" value="Pre-protein crosslinking domain of SecA"/>
    <property type="match status" value="1"/>
</dbReference>
<dbReference type="InterPro" id="IPR001650">
    <property type="entry name" value="Helicase_C-like"/>
</dbReference>
<dbReference type="Pfam" id="PF07517">
    <property type="entry name" value="SecA_DEAD"/>
    <property type="match status" value="1"/>
</dbReference>
<comment type="subunit">
    <text evidence="12">Monomer and homodimer. Part of the essential Sec protein translocation apparatus which comprises SecA, SecYEG and auxiliary proteins SecDF. Other proteins may also be involved.</text>
</comment>
<dbReference type="RefSeq" id="WP_369141590.1">
    <property type="nucleotide sequence ID" value="NZ_JBFTEZ010000002.1"/>
</dbReference>
<keyword evidence="7 12" id="KW-0067">ATP-binding</keyword>
<evidence type="ECO:0000313" key="19">
    <source>
        <dbReference type="Proteomes" id="UP001560293"/>
    </source>
</evidence>
<dbReference type="EMBL" id="JBFTEZ010000002">
    <property type="protein sequence ID" value="MEX6464896.1"/>
    <property type="molecule type" value="Genomic_DNA"/>
</dbReference>
<dbReference type="SUPFAM" id="SSF81886">
    <property type="entry name" value="Helical scaffold and wing domains of SecA"/>
    <property type="match status" value="1"/>
</dbReference>
<dbReference type="Gene3D" id="1.10.3060.10">
    <property type="entry name" value="Helical scaffold and wing domains of SecA"/>
    <property type="match status" value="1"/>
</dbReference>
<dbReference type="InterPro" id="IPR011115">
    <property type="entry name" value="SecA_DEAD"/>
</dbReference>
<feature type="domain" description="Helicase C-terminal" evidence="16">
    <location>
        <begin position="418"/>
        <end position="619"/>
    </location>
</feature>
<dbReference type="InterPro" id="IPR027417">
    <property type="entry name" value="P-loop_NTPase"/>
</dbReference>
<comment type="function">
    <text evidence="12">Part of the Sec protein translocase complex. Interacts with the SecYEG preprotein conducting channel. Has a central role in coupling the hydrolysis of ATP to the transfer of proteins into and across the cell membrane, serving as an ATP-driven molecular motor driving the stepwise translocation of polypeptide chains across the membrane.</text>
</comment>
<evidence type="ECO:0000259" key="15">
    <source>
        <dbReference type="PROSITE" id="PS51192"/>
    </source>
</evidence>
<dbReference type="InterPro" id="IPR011130">
    <property type="entry name" value="SecA_preprotein_X-link_dom"/>
</dbReference>
<keyword evidence="10 12" id="KW-0811">Translocation</keyword>
<keyword evidence="9 12" id="KW-1278">Translocase</keyword>
<dbReference type="InterPro" id="IPR014018">
    <property type="entry name" value="SecA_motor_DEAD"/>
</dbReference>
<dbReference type="InterPro" id="IPR014001">
    <property type="entry name" value="Helicase_ATP-bd"/>
</dbReference>
<dbReference type="PROSITE" id="PS51196">
    <property type="entry name" value="SECA_MOTOR_DEAD"/>
    <property type="match status" value="1"/>
</dbReference>
<evidence type="ECO:0000256" key="8">
    <source>
        <dbReference type="ARBA" id="ARBA00022927"/>
    </source>
</evidence>
<dbReference type="Pfam" id="PF01043">
    <property type="entry name" value="SecA_PP_bind"/>
    <property type="match status" value="1"/>
</dbReference>
<dbReference type="SMART" id="SM00958">
    <property type="entry name" value="SecA_PP_bind"/>
    <property type="match status" value="1"/>
</dbReference>
<reference evidence="19" key="1">
    <citation type="submission" date="2024-07" db="EMBL/GenBank/DDBJ databases">
        <title>Pseudomonas strain that inhibits Aeromonas fish pathogens.</title>
        <authorList>
            <person name="Wildschutte H."/>
        </authorList>
    </citation>
    <scope>NUCLEOTIDE SEQUENCE [LARGE SCALE GENOMIC DNA]</scope>
    <source>
        <strain evidence="19">n60</strain>
    </source>
</reference>
<evidence type="ECO:0000256" key="12">
    <source>
        <dbReference type="HAMAP-Rule" id="MF_01382"/>
    </source>
</evidence>
<comment type="similarity">
    <text evidence="2 12 13">Belongs to the SecA family.</text>
</comment>
<evidence type="ECO:0000256" key="3">
    <source>
        <dbReference type="ARBA" id="ARBA00022448"/>
    </source>
</evidence>
<dbReference type="CDD" id="cd18803">
    <property type="entry name" value="SF2_C_secA"/>
    <property type="match status" value="1"/>
</dbReference>
<keyword evidence="19" id="KW-1185">Reference proteome</keyword>
<evidence type="ECO:0000256" key="6">
    <source>
        <dbReference type="ARBA" id="ARBA00022741"/>
    </source>
</evidence>
<dbReference type="PROSITE" id="PS51194">
    <property type="entry name" value="HELICASE_CTER"/>
    <property type="match status" value="1"/>
</dbReference>
<dbReference type="PRINTS" id="PR00906">
    <property type="entry name" value="SECA"/>
</dbReference>
<dbReference type="NCBIfam" id="NF009538">
    <property type="entry name" value="PRK12904.1"/>
    <property type="match status" value="1"/>
</dbReference>
<dbReference type="Proteomes" id="UP001560293">
    <property type="component" value="Unassembled WGS sequence"/>
</dbReference>
<dbReference type="NCBIfam" id="TIGR00963">
    <property type="entry name" value="secA"/>
    <property type="match status" value="1"/>
</dbReference>
<keyword evidence="4 12" id="KW-1003">Cell membrane</keyword>
<dbReference type="InterPro" id="IPR011116">
    <property type="entry name" value="SecA_Wing/Scaffold"/>
</dbReference>
<gene>
    <name evidence="12 18" type="primary">secA</name>
    <name evidence="18" type="ORF">AB6N35_11190</name>
</gene>
<evidence type="ECO:0000256" key="4">
    <source>
        <dbReference type="ARBA" id="ARBA00022475"/>
    </source>
</evidence>
<dbReference type="Pfam" id="PF21090">
    <property type="entry name" value="P-loop_SecA"/>
    <property type="match status" value="1"/>
</dbReference>
<evidence type="ECO:0000259" key="17">
    <source>
        <dbReference type="PROSITE" id="PS51196"/>
    </source>
</evidence>
<evidence type="ECO:0000256" key="2">
    <source>
        <dbReference type="ARBA" id="ARBA00007650"/>
    </source>
</evidence>
<dbReference type="EC" id="7.4.2.8" evidence="12"/>
<evidence type="ECO:0000256" key="9">
    <source>
        <dbReference type="ARBA" id="ARBA00022967"/>
    </source>
</evidence>
<feature type="binding site" evidence="12">
    <location>
        <position position="85"/>
    </location>
    <ligand>
        <name>ATP</name>
        <dbReference type="ChEBI" id="CHEBI:30616"/>
    </ligand>
</feature>
<dbReference type="PROSITE" id="PS01312">
    <property type="entry name" value="SECA"/>
    <property type="match status" value="1"/>
</dbReference>
<feature type="region of interest" description="Disordered" evidence="14">
    <location>
        <begin position="867"/>
        <end position="925"/>
    </location>
</feature>
<keyword evidence="11 12" id="KW-0472">Membrane</keyword>
<keyword evidence="6 12" id="KW-0547">Nucleotide-binding</keyword>
<feature type="compositionally biased region" description="Basic and acidic residues" evidence="14">
    <location>
        <begin position="897"/>
        <end position="916"/>
    </location>
</feature>
<dbReference type="PANTHER" id="PTHR30612:SF0">
    <property type="entry name" value="CHLOROPLAST PROTEIN-TRANSPORTING ATPASE"/>
    <property type="match status" value="1"/>
</dbReference>
<feature type="domain" description="Helicase ATP-binding" evidence="15">
    <location>
        <begin position="87"/>
        <end position="245"/>
    </location>
</feature>
<accession>A0ABV3YIU0</accession>
<dbReference type="HAMAP" id="MF_01382">
    <property type="entry name" value="SecA"/>
    <property type="match status" value="1"/>
</dbReference>
<dbReference type="InterPro" id="IPR044722">
    <property type="entry name" value="SecA_SF2_C"/>
</dbReference>
<dbReference type="SUPFAM" id="SSF52540">
    <property type="entry name" value="P-loop containing nucleoside triphosphate hydrolases"/>
    <property type="match status" value="2"/>
</dbReference>
<comment type="caution">
    <text evidence="18">The sequence shown here is derived from an EMBL/GenBank/DDBJ whole genome shotgun (WGS) entry which is preliminary data.</text>
</comment>
<keyword evidence="3 12" id="KW-0813">Transport</keyword>
<dbReference type="Gene3D" id="3.90.1440.10">
    <property type="entry name" value="SecA, preprotein cross-linking domain"/>
    <property type="match status" value="1"/>
</dbReference>
<dbReference type="InterPro" id="IPR000185">
    <property type="entry name" value="SecA"/>
</dbReference>
<dbReference type="SMART" id="SM00957">
    <property type="entry name" value="SecA_DEAD"/>
    <property type="match status" value="1"/>
</dbReference>
<sequence>MSILSKLLRAGEGRKLKKYTALADYVDSLSADTEKLTDDELRAKTGEFKRRVAEGETLDDLLPEAFAVAREAAYRVLGQKPYKVQIIGAIVLHTGSVAEMKTGEGKTLTCVLPAYLNALSDKGVHVVTVNDYLAKRDAEWMGRVHRFLGLSVGAILSGMTPDQRREAYHADITYGTNNEFGFDYLRDNMAHDTAQLVQRGHNYAIVDEVDSILIDEARTPLIISGPADGSSKWYAEFARIAPLLEEGTHYEVDRKKRTIGVTEQGVEFVEDQLGIDNLYEAANSPLVSYLNNSIKAKELFIKDKDYIVRDGDVIIVDEFTGRVLDGRRYNEGMHQAIEAKERVEIKAENQTLATITLQNYFRLYEKLAGMTGTAETEAAELYQIYKLEVMPIPTNRPMARADQPDLIYKTEDAKFAAVVEDIAERVEKKQPVLVGTASVERSEHLSRLLTRKGIKHHVLNAKFHAQEAQIIAQAGRPGAVTVATNMAGRGTDIVLGGNPDIIADLNLRERGLDPVTTPEEYEAAWDAEIERMRKLTKEEGERVREAGGLYVLGTERHDSRRIDNQLRGRSGRQGDPGESRFYLSLGDELMRRFNGAAVEAIMNRLSLPDDVPIEAGMVSRAVKNAQTQVESQNFEIRKDVLKYDEVMNQQRTVIYRERKRILEGEDITDQVESMIYQVVSAYVDGATAEGYVEDWDLEKLWDALRQLYPVSITAQEIIDGDEYGSPGDLSAKNLKDAVLDDVFARYDEREAEIEGIGGEGAMRQLERSVMLQVLDRKWREHLYEMDYLKEGIGLRAMAQRDPLVEYQREGYDMFSAMMDGVREETVAFLFNVKVQAGRQQAAMAGPSAAQAAALAGGNPILQAAGTGRDVSEEQMQFSGPSESGDAQMVDEGASANRAERRSQERQQRAERRERAARTASRGRRD</sequence>
<dbReference type="PANTHER" id="PTHR30612">
    <property type="entry name" value="SECA INNER MEMBRANE COMPONENT OF SEC PROTEIN SECRETION SYSTEM"/>
    <property type="match status" value="1"/>
</dbReference>
<comment type="subcellular location">
    <subcellularLocation>
        <location evidence="12">Cell membrane</location>
        <topology evidence="12">Peripheral membrane protein</topology>
        <orientation evidence="12">Cytoplasmic side</orientation>
    </subcellularLocation>
    <subcellularLocation>
        <location evidence="12">Cytoplasm</location>
    </subcellularLocation>
    <subcellularLocation>
        <location evidence="1">Membrane</location>
        <topology evidence="1">Peripheral membrane protein</topology>
    </subcellularLocation>
    <text evidence="12">Distribution is 50-50.</text>
</comment>
<proteinExistence type="inferred from homology"/>
<dbReference type="InterPro" id="IPR020937">
    <property type="entry name" value="SecA_CS"/>
</dbReference>
<dbReference type="InterPro" id="IPR036670">
    <property type="entry name" value="SecA_X-link_sf"/>
</dbReference>
<dbReference type="Pfam" id="PF07516">
    <property type="entry name" value="SecA_SW"/>
    <property type="match status" value="1"/>
</dbReference>
<evidence type="ECO:0000259" key="16">
    <source>
        <dbReference type="PROSITE" id="PS51194"/>
    </source>
</evidence>
<feature type="binding site" evidence="12">
    <location>
        <begin position="103"/>
        <end position="107"/>
    </location>
    <ligand>
        <name>ATP</name>
        <dbReference type="ChEBI" id="CHEBI:30616"/>
    </ligand>
</feature>
<keyword evidence="5 12" id="KW-0963">Cytoplasm</keyword>
<dbReference type="PROSITE" id="PS51192">
    <property type="entry name" value="HELICASE_ATP_BIND_1"/>
    <property type="match status" value="1"/>
</dbReference>
<dbReference type="Gene3D" id="3.40.50.300">
    <property type="entry name" value="P-loop containing nucleotide triphosphate hydrolases"/>
    <property type="match status" value="2"/>
</dbReference>
<evidence type="ECO:0000256" key="10">
    <source>
        <dbReference type="ARBA" id="ARBA00023010"/>
    </source>
</evidence>
<evidence type="ECO:0000256" key="5">
    <source>
        <dbReference type="ARBA" id="ARBA00022490"/>
    </source>
</evidence>
<evidence type="ECO:0000256" key="14">
    <source>
        <dbReference type="SAM" id="MobiDB-lite"/>
    </source>
</evidence>
<dbReference type="InterPro" id="IPR036266">
    <property type="entry name" value="SecA_Wing/Scaffold_sf"/>
</dbReference>
<protein>
    <recommendedName>
        <fullName evidence="12 13">Protein translocase subunit SecA</fullName>
        <ecNumber evidence="12">7.4.2.8</ecNumber>
    </recommendedName>
</protein>
<keyword evidence="8 12" id="KW-0653">Protein transport</keyword>
<evidence type="ECO:0000256" key="13">
    <source>
        <dbReference type="RuleBase" id="RU003874"/>
    </source>
</evidence>
<feature type="binding site" evidence="12">
    <location>
        <position position="492"/>
    </location>
    <ligand>
        <name>ATP</name>
        <dbReference type="ChEBI" id="CHEBI:30616"/>
    </ligand>
</feature>
<evidence type="ECO:0000256" key="11">
    <source>
        <dbReference type="ARBA" id="ARBA00023136"/>
    </source>
</evidence>
<dbReference type="CDD" id="cd17928">
    <property type="entry name" value="DEXDc_SecA"/>
    <property type="match status" value="1"/>
</dbReference>
<comment type="catalytic activity">
    <reaction evidence="12">
        <text>ATP + H2O + cellular proteinSide 1 = ADP + phosphate + cellular proteinSide 2.</text>
        <dbReference type="EC" id="7.4.2.8"/>
    </reaction>
</comment>
<evidence type="ECO:0000256" key="1">
    <source>
        <dbReference type="ARBA" id="ARBA00004170"/>
    </source>
</evidence>
<evidence type="ECO:0000313" key="18">
    <source>
        <dbReference type="EMBL" id="MEX6464896.1"/>
    </source>
</evidence>